<dbReference type="Proteomes" id="UP001153148">
    <property type="component" value="Unassembled WGS sequence"/>
</dbReference>
<dbReference type="PANTHER" id="PTHR13720">
    <property type="entry name" value="WD-40 REPEAT PROTEIN"/>
    <property type="match status" value="1"/>
</dbReference>
<gene>
    <name evidence="4" type="ORF">TPAB3V08_LOCUS15932</name>
</gene>
<dbReference type="InterPro" id="IPR050630">
    <property type="entry name" value="WD_repeat_EMAP"/>
</dbReference>
<dbReference type="Gene3D" id="2.130.10.10">
    <property type="entry name" value="YVTN repeat-like/Quinoprotein amine dehydrogenase"/>
    <property type="match status" value="1"/>
</dbReference>
<dbReference type="InterPro" id="IPR001680">
    <property type="entry name" value="WD40_rpt"/>
</dbReference>
<protein>
    <recommendedName>
        <fullName evidence="3">EML-like second beta-propeller domain-containing protein</fullName>
    </recommendedName>
</protein>
<keyword evidence="1" id="KW-0853">WD repeat</keyword>
<evidence type="ECO:0000256" key="2">
    <source>
        <dbReference type="ARBA" id="ARBA00022737"/>
    </source>
</evidence>
<accession>A0ABN7PMC1</accession>
<dbReference type="SMART" id="SM00320">
    <property type="entry name" value="WD40"/>
    <property type="match status" value="3"/>
</dbReference>
<sequence>MCATWHTCLFQIAYECVSLTFHPFGVALAAGSTEGHLVVLNAESGAPAATIRVCGSPLSCIGYNPAGDMIAIGSQNGSVYLFRVSRDGFSYKKSNKIRGTQALNHLDWSTDGNYLQTVTADYDLAFCEYLLALCLAF</sequence>
<keyword evidence="5" id="KW-1185">Reference proteome</keyword>
<reference evidence="4" key="1">
    <citation type="submission" date="2021-03" db="EMBL/GenBank/DDBJ databases">
        <authorList>
            <person name="Tran Van P."/>
        </authorList>
    </citation>
    <scope>NUCLEOTIDE SEQUENCE</scope>
</reference>
<evidence type="ECO:0000256" key="1">
    <source>
        <dbReference type="ARBA" id="ARBA00022574"/>
    </source>
</evidence>
<dbReference type="EMBL" id="CAJPIN010110672">
    <property type="protein sequence ID" value="CAG2068989.1"/>
    <property type="molecule type" value="Genomic_DNA"/>
</dbReference>
<dbReference type="SUPFAM" id="SSF50978">
    <property type="entry name" value="WD40 repeat-like"/>
    <property type="match status" value="1"/>
</dbReference>
<proteinExistence type="predicted"/>
<dbReference type="InterPro" id="IPR055442">
    <property type="entry name" value="Beta-prop_EML-like_2nd"/>
</dbReference>
<feature type="domain" description="EML-like second beta-propeller" evidence="3">
    <location>
        <begin position="10"/>
        <end position="128"/>
    </location>
</feature>
<name>A0ABN7PMC1_TIMPD</name>
<comment type="caution">
    <text evidence="4">The sequence shown here is derived from an EMBL/GenBank/DDBJ whole genome shotgun (WGS) entry which is preliminary data.</text>
</comment>
<feature type="non-terminal residue" evidence="4">
    <location>
        <position position="137"/>
    </location>
</feature>
<dbReference type="InterPro" id="IPR036322">
    <property type="entry name" value="WD40_repeat_dom_sf"/>
</dbReference>
<dbReference type="Pfam" id="PF23414">
    <property type="entry name" value="Beta-prop_EML_2"/>
    <property type="match status" value="1"/>
</dbReference>
<keyword evidence="2" id="KW-0677">Repeat</keyword>
<dbReference type="PANTHER" id="PTHR13720:SF55">
    <property type="entry name" value="ECHINODERM MICROTUBULE-ASSOCIATED PROTEIN-LIKE CG42247"/>
    <property type="match status" value="1"/>
</dbReference>
<evidence type="ECO:0000313" key="4">
    <source>
        <dbReference type="EMBL" id="CAG2068989.1"/>
    </source>
</evidence>
<evidence type="ECO:0000313" key="5">
    <source>
        <dbReference type="Proteomes" id="UP001153148"/>
    </source>
</evidence>
<organism evidence="4 5">
    <name type="scientific">Timema podura</name>
    <name type="common">Walking stick</name>
    <dbReference type="NCBI Taxonomy" id="61482"/>
    <lineage>
        <taxon>Eukaryota</taxon>
        <taxon>Metazoa</taxon>
        <taxon>Ecdysozoa</taxon>
        <taxon>Arthropoda</taxon>
        <taxon>Hexapoda</taxon>
        <taxon>Insecta</taxon>
        <taxon>Pterygota</taxon>
        <taxon>Neoptera</taxon>
        <taxon>Polyneoptera</taxon>
        <taxon>Phasmatodea</taxon>
        <taxon>Timematodea</taxon>
        <taxon>Timematoidea</taxon>
        <taxon>Timematidae</taxon>
        <taxon>Timema</taxon>
    </lineage>
</organism>
<dbReference type="InterPro" id="IPR015943">
    <property type="entry name" value="WD40/YVTN_repeat-like_dom_sf"/>
</dbReference>
<evidence type="ECO:0000259" key="3">
    <source>
        <dbReference type="Pfam" id="PF23414"/>
    </source>
</evidence>